<evidence type="ECO:0000313" key="1">
    <source>
        <dbReference type="EMBL" id="QCD78425.1"/>
    </source>
</evidence>
<accession>A0A4D6KPC3</accession>
<keyword evidence="2" id="KW-1185">Reference proteome</keyword>
<evidence type="ECO:0000313" key="2">
    <source>
        <dbReference type="Proteomes" id="UP000501690"/>
    </source>
</evidence>
<sequence>MRTLGYITTKLHMIKELSVGLGFKTLVPSPRFSYATEARGLWILKGYSLVMNMKLVRSNAQKSQFCGIDAKESIPRYALAHHQLEAHVQIEYTVGFCKGFIQVRARLDNTRLELTKSER</sequence>
<dbReference type="Proteomes" id="UP000501690">
    <property type="component" value="Linkage Group LG1"/>
</dbReference>
<gene>
    <name evidence="1" type="ORF">DEO72_LG1g2058</name>
</gene>
<dbReference type="EMBL" id="CP039345">
    <property type="protein sequence ID" value="QCD78425.1"/>
    <property type="molecule type" value="Genomic_DNA"/>
</dbReference>
<proteinExistence type="predicted"/>
<dbReference type="AlphaFoldDB" id="A0A4D6KPC3"/>
<protein>
    <submittedName>
        <fullName evidence="1">Uncharacterized protein</fullName>
    </submittedName>
</protein>
<dbReference type="PANTHER" id="PTHR31439:SF7">
    <property type="entry name" value="EXPRESSED PROTEIN"/>
    <property type="match status" value="1"/>
</dbReference>
<reference evidence="1 2" key="1">
    <citation type="submission" date="2019-04" db="EMBL/GenBank/DDBJ databases">
        <title>An improved genome assembly and genetic linkage map for asparagus bean, Vigna unguiculata ssp. sesquipedialis.</title>
        <authorList>
            <person name="Xia Q."/>
            <person name="Zhang R."/>
            <person name="Dong Y."/>
        </authorList>
    </citation>
    <scope>NUCLEOTIDE SEQUENCE [LARGE SCALE GENOMIC DNA]</scope>
    <source>
        <tissue evidence="1">Leaf</tissue>
    </source>
</reference>
<organism evidence="1 2">
    <name type="scientific">Vigna unguiculata</name>
    <name type="common">Cowpea</name>
    <dbReference type="NCBI Taxonomy" id="3917"/>
    <lineage>
        <taxon>Eukaryota</taxon>
        <taxon>Viridiplantae</taxon>
        <taxon>Streptophyta</taxon>
        <taxon>Embryophyta</taxon>
        <taxon>Tracheophyta</taxon>
        <taxon>Spermatophyta</taxon>
        <taxon>Magnoliopsida</taxon>
        <taxon>eudicotyledons</taxon>
        <taxon>Gunneridae</taxon>
        <taxon>Pentapetalae</taxon>
        <taxon>rosids</taxon>
        <taxon>fabids</taxon>
        <taxon>Fabales</taxon>
        <taxon>Fabaceae</taxon>
        <taxon>Papilionoideae</taxon>
        <taxon>50 kb inversion clade</taxon>
        <taxon>NPAAA clade</taxon>
        <taxon>indigoferoid/millettioid clade</taxon>
        <taxon>Phaseoleae</taxon>
        <taxon>Vigna</taxon>
    </lineage>
</organism>
<name>A0A4D6KPC3_VIGUN</name>
<dbReference type="PANTHER" id="PTHR31439">
    <property type="entry name" value="EXPRESSED PROTEIN"/>
    <property type="match status" value="1"/>
</dbReference>